<feature type="transmembrane region" description="Helical" evidence="1">
    <location>
        <begin position="71"/>
        <end position="91"/>
    </location>
</feature>
<dbReference type="AlphaFoldDB" id="A0A2G9I8C0"/>
<dbReference type="PANTHER" id="PTHR33782">
    <property type="entry name" value="OS01G0121600 PROTEIN"/>
    <property type="match status" value="1"/>
</dbReference>
<name>A0A2G9I8C0_9LAMI</name>
<keyword evidence="1" id="KW-1133">Transmembrane helix</keyword>
<dbReference type="STRING" id="429701.A0A2G9I8C0"/>
<keyword evidence="3" id="KW-1185">Reference proteome</keyword>
<reference evidence="3" key="1">
    <citation type="journal article" date="2018" name="Gigascience">
        <title>Genome assembly of the Pink Ipe (Handroanthus impetiginosus, Bignoniaceae), a highly valued, ecologically keystone Neotropical timber forest tree.</title>
        <authorList>
            <person name="Silva-Junior O.B."/>
            <person name="Grattapaglia D."/>
            <person name="Novaes E."/>
            <person name="Collevatti R.G."/>
        </authorList>
    </citation>
    <scope>NUCLEOTIDE SEQUENCE [LARGE SCALE GENOMIC DNA]</scope>
    <source>
        <strain evidence="3">cv. UFG-1</strain>
    </source>
</reference>
<dbReference type="OrthoDB" id="672819at2759"/>
<sequence length="98" mass="11114">MERDANDHKLVDENMIVLRMRIQELKTREQENNGAARSDGREKKWYKNYESDVYEGIGLLQMLMMNTRPSLVLGVVALLVFSASTSLALVLQTLGSVI</sequence>
<dbReference type="Proteomes" id="UP000231279">
    <property type="component" value="Unassembled WGS sequence"/>
</dbReference>
<keyword evidence="1" id="KW-0812">Transmembrane</keyword>
<organism evidence="2 3">
    <name type="scientific">Handroanthus impetiginosus</name>
    <dbReference type="NCBI Taxonomy" id="429701"/>
    <lineage>
        <taxon>Eukaryota</taxon>
        <taxon>Viridiplantae</taxon>
        <taxon>Streptophyta</taxon>
        <taxon>Embryophyta</taxon>
        <taxon>Tracheophyta</taxon>
        <taxon>Spermatophyta</taxon>
        <taxon>Magnoliopsida</taxon>
        <taxon>eudicotyledons</taxon>
        <taxon>Gunneridae</taxon>
        <taxon>Pentapetalae</taxon>
        <taxon>asterids</taxon>
        <taxon>lamiids</taxon>
        <taxon>Lamiales</taxon>
        <taxon>Bignoniaceae</taxon>
        <taxon>Crescentiina</taxon>
        <taxon>Tabebuia alliance</taxon>
        <taxon>Handroanthus</taxon>
    </lineage>
</organism>
<dbReference type="PANTHER" id="PTHR33782:SF5">
    <property type="entry name" value="MEDIATOR OF RNA POLYMERASE II TRANSCRIPTION SUBUNIT"/>
    <property type="match status" value="1"/>
</dbReference>
<dbReference type="EMBL" id="NKXS01000159">
    <property type="protein sequence ID" value="PIN26004.1"/>
    <property type="molecule type" value="Genomic_DNA"/>
</dbReference>
<comment type="caution">
    <text evidence="2">The sequence shown here is derived from an EMBL/GenBank/DDBJ whole genome shotgun (WGS) entry which is preliminary data.</text>
</comment>
<accession>A0A2G9I8C0</accession>
<evidence type="ECO:0000313" key="3">
    <source>
        <dbReference type="Proteomes" id="UP000231279"/>
    </source>
</evidence>
<protein>
    <submittedName>
        <fullName evidence="2">Uncharacterized protein</fullName>
    </submittedName>
</protein>
<gene>
    <name evidence="2" type="ORF">CDL12_01283</name>
</gene>
<evidence type="ECO:0000256" key="1">
    <source>
        <dbReference type="SAM" id="Phobius"/>
    </source>
</evidence>
<evidence type="ECO:0000313" key="2">
    <source>
        <dbReference type="EMBL" id="PIN26004.1"/>
    </source>
</evidence>
<keyword evidence="1" id="KW-0472">Membrane</keyword>
<proteinExistence type="predicted"/>